<dbReference type="Pfam" id="PF13466">
    <property type="entry name" value="STAS_2"/>
    <property type="match status" value="1"/>
</dbReference>
<dbReference type="AlphaFoldDB" id="A0A370DVX0"/>
<dbReference type="Proteomes" id="UP000255508">
    <property type="component" value="Unassembled WGS sequence"/>
</dbReference>
<proteinExistence type="predicted"/>
<feature type="domain" description="STAS" evidence="1">
    <location>
        <begin position="14"/>
        <end position="104"/>
    </location>
</feature>
<evidence type="ECO:0000313" key="2">
    <source>
        <dbReference type="EMBL" id="RDH88857.1"/>
    </source>
</evidence>
<dbReference type="InterPro" id="IPR036513">
    <property type="entry name" value="STAS_dom_sf"/>
</dbReference>
<dbReference type="PANTHER" id="PTHR35849">
    <property type="entry name" value="BLR2341 PROTEIN"/>
    <property type="match status" value="1"/>
</dbReference>
<dbReference type="CDD" id="cd07043">
    <property type="entry name" value="STAS_anti-anti-sigma_factors"/>
    <property type="match status" value="1"/>
</dbReference>
<evidence type="ECO:0000313" key="3">
    <source>
        <dbReference type="Proteomes" id="UP000255508"/>
    </source>
</evidence>
<dbReference type="SUPFAM" id="SSF52091">
    <property type="entry name" value="SpoIIaa-like"/>
    <property type="match status" value="1"/>
</dbReference>
<organism evidence="2 3">
    <name type="scientific">endosymbiont of Lamellibrachia luymesi</name>
    <dbReference type="NCBI Taxonomy" id="2200907"/>
    <lineage>
        <taxon>Bacteria</taxon>
        <taxon>Pseudomonadati</taxon>
        <taxon>Pseudomonadota</taxon>
        <taxon>Gammaproteobacteria</taxon>
        <taxon>sulfur-oxidizing symbionts</taxon>
    </lineage>
</organism>
<dbReference type="InterPro" id="IPR058548">
    <property type="entry name" value="MlaB-like_STAS"/>
</dbReference>
<gene>
    <name evidence="2" type="ORF">DIZ79_14165</name>
</gene>
<dbReference type="InterPro" id="IPR052746">
    <property type="entry name" value="MlaB_ABC_Transporter"/>
</dbReference>
<dbReference type="EMBL" id="QFXD01000243">
    <property type="protein sequence ID" value="RDH88857.1"/>
    <property type="molecule type" value="Genomic_DNA"/>
</dbReference>
<dbReference type="InterPro" id="IPR002645">
    <property type="entry name" value="STAS_dom"/>
</dbReference>
<dbReference type="PANTHER" id="PTHR35849:SF2">
    <property type="entry name" value="BLR2341 PROTEIN"/>
    <property type="match status" value="1"/>
</dbReference>
<sequence length="104" mass="11261">MSEATIFREDAFHFRVEGDLTFSTARSLLAQSQELFNPSQGISIDLSHTKRTDSAGLALLLEWMKSAQDHGANLEVSGMPQALIAIAGLCNLEDLLLTVTSKAP</sequence>
<dbReference type="Gene3D" id="3.30.750.24">
    <property type="entry name" value="STAS domain"/>
    <property type="match status" value="1"/>
</dbReference>
<name>A0A370DVX0_9GAMM</name>
<accession>A0A370DVX0</accession>
<dbReference type="PROSITE" id="PS50801">
    <property type="entry name" value="STAS"/>
    <property type="match status" value="1"/>
</dbReference>
<protein>
    <recommendedName>
        <fullName evidence="1">STAS domain-containing protein</fullName>
    </recommendedName>
</protein>
<comment type="caution">
    <text evidence="2">The sequence shown here is derived from an EMBL/GenBank/DDBJ whole genome shotgun (WGS) entry which is preliminary data.</text>
</comment>
<reference evidence="2 3" key="1">
    <citation type="journal article" date="2018" name="ISME J.">
        <title>Endosymbiont genomes yield clues of tubeworm success.</title>
        <authorList>
            <person name="Li Y."/>
            <person name="Liles M.R."/>
            <person name="Halanych K.M."/>
        </authorList>
    </citation>
    <scope>NUCLEOTIDE SEQUENCE [LARGE SCALE GENOMIC DNA]</scope>
    <source>
        <strain evidence="2">A1422</strain>
    </source>
</reference>
<evidence type="ECO:0000259" key="1">
    <source>
        <dbReference type="PROSITE" id="PS50801"/>
    </source>
</evidence>